<evidence type="ECO:0000259" key="8">
    <source>
        <dbReference type="Pfam" id="PF00753"/>
    </source>
</evidence>
<evidence type="ECO:0000256" key="4">
    <source>
        <dbReference type="ARBA" id="ARBA00022989"/>
    </source>
</evidence>
<organism evidence="10 11">
    <name type="scientific">Saltatorellus ferox</name>
    <dbReference type="NCBI Taxonomy" id="2528018"/>
    <lineage>
        <taxon>Bacteria</taxon>
        <taxon>Pseudomonadati</taxon>
        <taxon>Planctomycetota</taxon>
        <taxon>Planctomycetia</taxon>
        <taxon>Planctomycetia incertae sedis</taxon>
        <taxon>Saltatorellus</taxon>
    </lineage>
</organism>
<accession>A0A518EW34</accession>
<evidence type="ECO:0000313" key="10">
    <source>
        <dbReference type="EMBL" id="QDV08299.1"/>
    </source>
</evidence>
<sequence length="853" mass="90044">MDLPSTPESAAPVSREPLSERRAPTEVPALGVAGVLSCAAALGHGIGLAGVGNWLDWQNWAMVLALGLLAAWASRPKARARRTRTWLLILALAAAGRAGIAPVAARSAASPEAAARAGEWRVGRVVRDHRHLGRRGEIDWSLAAPASDAPGLAVESNLRATEGALGDGDLIAILPTAMERRWARSRDLPREDRPLPREPLADEIVRLRPGSAGRDLTGAAILRDLRRSGVQRLDELGDKGEPALSGLLSALLFGETGHLPQGIADLFTRTGTRHMLALSGLHVGILGVIIALPMARCLCAVAAFLSALTGRTWRPSPALPAAALALAFIPLAGQGAPAARAAMALALASLAPRFRRRALGLNLVGVAMVAEIAFDPIAPLRAGVQLSYLATAALIAAASPASRRILGLFPGGGDVRPTWPSGRRRSPWLRVICLRGMRATAIALGTSIVASMATLPVVWTRFGEFSPVGMVATPLAFLPLVVLVVGGWAWLAVAALPGSWATAELQDALLRALAHAAERMLALLSWADGVPWSPLPLPDRSLLWLGGSSLLCLVGLRGAARRSALWLRLGAVGYGLALLPDTGLTTGMERPMARARGLEVHVLDVGNGTAVVVRAPGEPTWIVDAGSRDRVGVARSAVAPLLRSLDVGRLCISLSHDDSDHAGALPWIVRRWPARAWVGPRPTLEEATGVDADPLAGIRRIPLRPGVQRVTDRRAALQILAVHGGDFDSNESSSMLDVRWTPPKGAEDGRTWRVILSGDAEGHGLAAMLHATGSTPAHLEPGPVDALLLPHHGSATRHLGWLLDHLQPREVWVSGSDPPVQREELERRGLPVRSTAEFGAFVWGPAPVDFAPD</sequence>
<dbReference type="InterPro" id="IPR036866">
    <property type="entry name" value="RibonucZ/Hydroxyglut_hydro"/>
</dbReference>
<gene>
    <name evidence="10" type="ORF">Poly30_38360</name>
</gene>
<keyword evidence="5 7" id="KW-0472">Membrane</keyword>
<dbReference type="InterPro" id="IPR052159">
    <property type="entry name" value="Competence_DNA_uptake"/>
</dbReference>
<evidence type="ECO:0000256" key="3">
    <source>
        <dbReference type="ARBA" id="ARBA00022692"/>
    </source>
</evidence>
<feature type="transmembrane region" description="Helical" evidence="7">
    <location>
        <begin position="439"/>
        <end position="459"/>
    </location>
</feature>
<dbReference type="OrthoDB" id="9761531at2"/>
<dbReference type="AlphaFoldDB" id="A0A518EW34"/>
<dbReference type="Pfam" id="PF03772">
    <property type="entry name" value="Competence"/>
    <property type="match status" value="1"/>
</dbReference>
<feature type="domain" description="ComEC/Rec2-related protein" evidence="9">
    <location>
        <begin position="251"/>
        <end position="550"/>
    </location>
</feature>
<keyword evidence="4 7" id="KW-1133">Transmembrane helix</keyword>
<feature type="transmembrane region" description="Helical" evidence="7">
    <location>
        <begin position="471"/>
        <end position="496"/>
    </location>
</feature>
<dbReference type="InterPro" id="IPR004477">
    <property type="entry name" value="ComEC_N"/>
</dbReference>
<dbReference type="EMBL" id="CP036434">
    <property type="protein sequence ID" value="QDV08299.1"/>
    <property type="molecule type" value="Genomic_DNA"/>
</dbReference>
<dbReference type="Pfam" id="PF00753">
    <property type="entry name" value="Lactamase_B"/>
    <property type="match status" value="1"/>
</dbReference>
<feature type="region of interest" description="Disordered" evidence="6">
    <location>
        <begin position="1"/>
        <end position="22"/>
    </location>
</feature>
<keyword evidence="3 7" id="KW-0812">Transmembrane</keyword>
<feature type="transmembrane region" description="Helical" evidence="7">
    <location>
        <begin position="29"/>
        <end position="51"/>
    </location>
</feature>
<evidence type="ECO:0000256" key="5">
    <source>
        <dbReference type="ARBA" id="ARBA00023136"/>
    </source>
</evidence>
<evidence type="ECO:0000256" key="7">
    <source>
        <dbReference type="SAM" id="Phobius"/>
    </source>
</evidence>
<name>A0A518EW34_9BACT</name>
<feature type="transmembrane region" description="Helical" evidence="7">
    <location>
        <begin position="321"/>
        <end position="347"/>
    </location>
</feature>
<dbReference type="RefSeq" id="WP_145200701.1">
    <property type="nucleotide sequence ID" value="NZ_CP036434.1"/>
</dbReference>
<reference evidence="10 11" key="1">
    <citation type="submission" date="2019-02" db="EMBL/GenBank/DDBJ databases">
        <title>Deep-cultivation of Planctomycetes and their phenomic and genomic characterization uncovers novel biology.</title>
        <authorList>
            <person name="Wiegand S."/>
            <person name="Jogler M."/>
            <person name="Boedeker C."/>
            <person name="Pinto D."/>
            <person name="Vollmers J."/>
            <person name="Rivas-Marin E."/>
            <person name="Kohn T."/>
            <person name="Peeters S.H."/>
            <person name="Heuer A."/>
            <person name="Rast P."/>
            <person name="Oberbeckmann S."/>
            <person name="Bunk B."/>
            <person name="Jeske O."/>
            <person name="Meyerdierks A."/>
            <person name="Storesund J.E."/>
            <person name="Kallscheuer N."/>
            <person name="Luecker S."/>
            <person name="Lage O.M."/>
            <person name="Pohl T."/>
            <person name="Merkel B.J."/>
            <person name="Hornburger P."/>
            <person name="Mueller R.-W."/>
            <person name="Bruemmer F."/>
            <person name="Labrenz M."/>
            <person name="Spormann A.M."/>
            <person name="Op den Camp H."/>
            <person name="Overmann J."/>
            <person name="Amann R."/>
            <person name="Jetten M.S.M."/>
            <person name="Mascher T."/>
            <person name="Medema M.H."/>
            <person name="Devos D.P."/>
            <person name="Kaster A.-K."/>
            <person name="Ovreas L."/>
            <person name="Rohde M."/>
            <person name="Galperin M.Y."/>
            <person name="Jogler C."/>
        </authorList>
    </citation>
    <scope>NUCLEOTIDE SEQUENCE [LARGE SCALE GENOMIC DNA]</scope>
    <source>
        <strain evidence="10 11">Poly30</strain>
    </source>
</reference>
<dbReference type="NCBIfam" id="TIGR00360">
    <property type="entry name" value="ComEC_N-term"/>
    <property type="match status" value="1"/>
</dbReference>
<keyword evidence="11" id="KW-1185">Reference proteome</keyword>
<keyword evidence="2" id="KW-1003">Cell membrane</keyword>
<feature type="domain" description="Metallo-beta-lactamase" evidence="8">
    <location>
        <begin position="604"/>
        <end position="696"/>
    </location>
</feature>
<dbReference type="SUPFAM" id="SSF56281">
    <property type="entry name" value="Metallo-hydrolase/oxidoreductase"/>
    <property type="match status" value="1"/>
</dbReference>
<dbReference type="InterPro" id="IPR001279">
    <property type="entry name" value="Metallo-B-lactamas"/>
</dbReference>
<dbReference type="PANTHER" id="PTHR30619">
    <property type="entry name" value="DNA INTERNALIZATION/COMPETENCE PROTEIN COMEC/REC2"/>
    <property type="match status" value="1"/>
</dbReference>
<protein>
    <submittedName>
        <fullName evidence="10">ComEC family competence protein</fullName>
    </submittedName>
</protein>
<feature type="transmembrane region" description="Helical" evidence="7">
    <location>
        <begin position="283"/>
        <end position="309"/>
    </location>
</feature>
<dbReference type="GO" id="GO:0005886">
    <property type="term" value="C:plasma membrane"/>
    <property type="evidence" value="ECO:0007669"/>
    <property type="project" value="UniProtKB-SubCell"/>
</dbReference>
<dbReference type="Proteomes" id="UP000320390">
    <property type="component" value="Chromosome"/>
</dbReference>
<proteinExistence type="predicted"/>
<evidence type="ECO:0000256" key="2">
    <source>
        <dbReference type="ARBA" id="ARBA00022475"/>
    </source>
</evidence>
<evidence type="ECO:0000256" key="6">
    <source>
        <dbReference type="SAM" id="MobiDB-lite"/>
    </source>
</evidence>
<dbReference type="Gene3D" id="3.60.15.10">
    <property type="entry name" value="Ribonuclease Z/Hydroxyacylglutathione hydrolase-like"/>
    <property type="match status" value="1"/>
</dbReference>
<evidence type="ECO:0000256" key="1">
    <source>
        <dbReference type="ARBA" id="ARBA00004651"/>
    </source>
</evidence>
<dbReference type="PANTHER" id="PTHR30619:SF1">
    <property type="entry name" value="RECOMBINATION PROTEIN 2"/>
    <property type="match status" value="1"/>
</dbReference>
<evidence type="ECO:0000313" key="11">
    <source>
        <dbReference type="Proteomes" id="UP000320390"/>
    </source>
</evidence>
<comment type="subcellular location">
    <subcellularLocation>
        <location evidence="1">Cell membrane</location>
        <topology evidence="1">Multi-pass membrane protein</topology>
    </subcellularLocation>
</comment>
<evidence type="ECO:0000259" key="9">
    <source>
        <dbReference type="Pfam" id="PF03772"/>
    </source>
</evidence>
<feature type="transmembrane region" description="Helical" evidence="7">
    <location>
        <begin position="57"/>
        <end position="74"/>
    </location>
</feature>